<gene>
    <name evidence="9" type="primary">gpmI</name>
    <name evidence="15" type="ORF">UV66_C0002G0008</name>
</gene>
<feature type="binding site" evidence="12">
    <location>
        <position position="442"/>
    </location>
    <ligand>
        <name>Mn(2+)</name>
        <dbReference type="ChEBI" id="CHEBI:29035"/>
        <label>1</label>
    </ligand>
</feature>
<dbReference type="SUPFAM" id="SSF53649">
    <property type="entry name" value="Alkaline phosphatase-like"/>
    <property type="match status" value="1"/>
</dbReference>
<evidence type="ECO:0000256" key="1">
    <source>
        <dbReference type="ARBA" id="ARBA00000370"/>
    </source>
</evidence>
<sequence length="553" mass="60771">MLNQNQAKLIVLIILDGWGIAPAGPGNAISLAKTPNISSYLAAYPHAQLTASGESVGLPKGEVGNTETGHLNLGAGHIVYQDLPRINMAIADGNFFKNREFHQAIDHVFNSKGTIHLIGLIGGGGVHSNNEHLFALMRLAAQQGFPNVFLHLITDGRDSPPTSALAYLGQIRAEIAKTGVGQIATVTGRYWAMDRDFHWDRTERAYKAMTVGTGNHFRTPEDAIQFAYSKRVTDEFVEPSVIVDNYDQPISLIKSGDSAIFFNYRIDRPRQLTQVFTMDNFETEANNVLSFDPYNVKEFKTHLAIPVNVRDRMAPFKRGPKISDLYFVTMTKYDDSIPAHVAFPPEVVNNPMGRIISDVGMRQLRAAESEKERFVTFYFNGQRENPFPGENRLIIPSPKVPTYDQKPEMSAVKLTDEVISQIKHNNYQFVVLNYANADMVGHTGIIPAAIKACEVIDTCVARIVNEVKAMGGVTIITADHGNVEEMVDSHTGGSDTEHSISAVPFIAIGASPDPRTLPAGILADVAPTALYLLGIKPPPDMTGRNLMAFWVDI</sequence>
<comment type="caution">
    <text evidence="15">The sequence shown here is derived from an EMBL/GenBank/DDBJ whole genome shotgun (WGS) entry which is preliminary data.</text>
</comment>
<feature type="binding site" evidence="12">
    <location>
        <position position="438"/>
    </location>
    <ligand>
        <name>Mn(2+)</name>
        <dbReference type="ChEBI" id="CHEBI:29035"/>
        <label>1</label>
    </ligand>
</feature>
<dbReference type="GO" id="GO:0006007">
    <property type="term" value="P:glucose catabolic process"/>
    <property type="evidence" value="ECO:0007669"/>
    <property type="project" value="InterPro"/>
</dbReference>
<dbReference type="InterPro" id="IPR005995">
    <property type="entry name" value="Pgm_bpd_ind"/>
</dbReference>
<comment type="pathway">
    <text evidence="3 9">Carbohydrate degradation; glycolysis; pyruvate from D-glyceraldehyde 3-phosphate: step 3/5.</text>
</comment>
<dbReference type="GO" id="GO:0004619">
    <property type="term" value="F:phosphoglycerate mutase activity"/>
    <property type="evidence" value="ECO:0007669"/>
    <property type="project" value="UniProtKB-UniRule"/>
</dbReference>
<dbReference type="Proteomes" id="UP000034669">
    <property type="component" value="Unassembled WGS sequence"/>
</dbReference>
<feature type="binding site" evidence="12">
    <location>
        <position position="480"/>
    </location>
    <ligand>
        <name>Mn(2+)</name>
        <dbReference type="ChEBI" id="CHEBI:29035"/>
        <label>2</label>
    </ligand>
</feature>
<keyword evidence="5 12" id="KW-0479">Metal-binding</keyword>
<dbReference type="EC" id="5.4.2.12" evidence="9 10"/>
<dbReference type="UniPathway" id="UPA00109">
    <property type="reaction ID" value="UER00186"/>
</dbReference>
<feature type="binding site" evidence="12">
    <location>
        <position position="479"/>
    </location>
    <ligand>
        <name>Mn(2+)</name>
        <dbReference type="ChEBI" id="CHEBI:29035"/>
        <label>2</label>
    </ligand>
</feature>
<comment type="cofactor">
    <cofactor evidence="2">
        <name>Mn(2+)</name>
        <dbReference type="ChEBI" id="CHEBI:29035"/>
    </cofactor>
</comment>
<organism evidence="15 16">
    <name type="scientific">Candidatus Woesebacteria bacterium GW2011_GWA1_43_12</name>
    <dbReference type="NCBI Taxonomy" id="1618557"/>
    <lineage>
        <taxon>Bacteria</taxon>
        <taxon>Candidatus Woeseibacteriota</taxon>
    </lineage>
</organism>
<feature type="binding site" evidence="9 11">
    <location>
        <begin position="157"/>
        <end position="158"/>
    </location>
    <ligand>
        <name>substrate</name>
    </ligand>
</feature>
<evidence type="ECO:0000256" key="7">
    <source>
        <dbReference type="ARBA" id="ARBA00023211"/>
    </source>
</evidence>
<dbReference type="PIRSF" id="PIRSF001492">
    <property type="entry name" value="IPGAM"/>
    <property type="match status" value="1"/>
</dbReference>
<dbReference type="AlphaFoldDB" id="A0A0G1F5R3"/>
<accession>A0A0G1F5R3</accession>
<evidence type="ECO:0000256" key="10">
    <source>
        <dbReference type="NCBIfam" id="TIGR01307"/>
    </source>
</evidence>
<dbReference type="PATRIC" id="fig|1618557.3.peg.599"/>
<dbReference type="CDD" id="cd16010">
    <property type="entry name" value="iPGM"/>
    <property type="match status" value="1"/>
</dbReference>
<evidence type="ECO:0000313" key="15">
    <source>
        <dbReference type="EMBL" id="KKS90531.1"/>
    </source>
</evidence>
<dbReference type="Gene3D" id="3.40.1450.10">
    <property type="entry name" value="BPG-independent phosphoglycerate mutase, domain B"/>
    <property type="match status" value="1"/>
</dbReference>
<feature type="domain" description="Metalloenzyme" evidence="13">
    <location>
        <begin position="10"/>
        <end position="536"/>
    </location>
</feature>
<dbReference type="Gene3D" id="3.40.720.10">
    <property type="entry name" value="Alkaline Phosphatase, subunit A"/>
    <property type="match status" value="1"/>
</dbReference>
<keyword evidence="6 9" id="KW-0324">Glycolysis</keyword>
<feature type="binding site" evidence="9 11">
    <location>
        <position position="127"/>
    </location>
    <ligand>
        <name>substrate</name>
    </ligand>
</feature>
<protein>
    <recommendedName>
        <fullName evidence="9 10">2,3-bisphosphoglycerate-independent phosphoglycerate mutase</fullName>
        <shortName evidence="9">BPG-independent PGAM</shortName>
        <shortName evidence="9">Phosphoglyceromutase</shortName>
        <shortName evidence="9">iPGM</shortName>
        <ecNumber evidence="9 10">5.4.2.12</ecNumber>
    </recommendedName>
</protein>
<dbReference type="Pfam" id="PF01676">
    <property type="entry name" value="Metalloenzyme"/>
    <property type="match status" value="1"/>
</dbReference>
<dbReference type="PANTHER" id="PTHR31637:SF0">
    <property type="entry name" value="2,3-BISPHOSPHOGLYCERATE-INDEPENDENT PHOSPHOGLYCERATE MUTASE"/>
    <property type="match status" value="1"/>
</dbReference>
<feature type="binding site" evidence="9 11">
    <location>
        <position position="189"/>
    </location>
    <ligand>
        <name>substrate</name>
    </ligand>
</feature>
<evidence type="ECO:0000256" key="9">
    <source>
        <dbReference type="HAMAP-Rule" id="MF_01038"/>
    </source>
</evidence>
<feature type="binding site" evidence="9 11">
    <location>
        <position position="195"/>
    </location>
    <ligand>
        <name>substrate</name>
    </ligand>
</feature>
<dbReference type="GO" id="GO:0005829">
    <property type="term" value="C:cytosol"/>
    <property type="evidence" value="ECO:0007669"/>
    <property type="project" value="TreeGrafter"/>
</dbReference>
<feature type="binding site" evidence="9 11">
    <location>
        <position position="371"/>
    </location>
    <ligand>
        <name>substrate</name>
    </ligand>
</feature>
<comment type="subunit">
    <text evidence="9">Monomer.</text>
</comment>
<comment type="similarity">
    <text evidence="4 9">Belongs to the BPG-independent phosphoglycerate mutase family.</text>
</comment>
<reference evidence="15 16" key="1">
    <citation type="journal article" date="2015" name="Nature">
        <title>rRNA introns, odd ribosomes, and small enigmatic genomes across a large radiation of phyla.</title>
        <authorList>
            <person name="Brown C.T."/>
            <person name="Hug L.A."/>
            <person name="Thomas B.C."/>
            <person name="Sharon I."/>
            <person name="Castelle C.J."/>
            <person name="Singh A."/>
            <person name="Wilkins M.J."/>
            <person name="Williams K.H."/>
            <person name="Banfield J.F."/>
        </authorList>
    </citation>
    <scope>NUCLEOTIDE SEQUENCE [LARGE SCALE GENOMIC DNA]</scope>
</reference>
<comment type="catalytic activity">
    <reaction evidence="1 9">
        <text>(2R)-2-phosphoglycerate = (2R)-3-phosphoglycerate</text>
        <dbReference type="Rhea" id="RHEA:15901"/>
        <dbReference type="ChEBI" id="CHEBI:58272"/>
        <dbReference type="ChEBI" id="CHEBI:58289"/>
        <dbReference type="EC" id="5.4.2.12"/>
    </reaction>
</comment>
<dbReference type="InterPro" id="IPR017850">
    <property type="entry name" value="Alkaline_phosphatase_core_sf"/>
</dbReference>
<dbReference type="Pfam" id="PF06415">
    <property type="entry name" value="iPGM_N"/>
    <property type="match status" value="1"/>
</dbReference>
<dbReference type="GO" id="GO:0006096">
    <property type="term" value="P:glycolytic process"/>
    <property type="evidence" value="ECO:0007669"/>
    <property type="project" value="UniProtKB-UniRule"/>
</dbReference>
<feature type="domain" description="BPG-independent PGAM N-terminal" evidence="14">
    <location>
        <begin position="86"/>
        <end position="334"/>
    </location>
</feature>
<evidence type="ECO:0000259" key="14">
    <source>
        <dbReference type="Pfam" id="PF06415"/>
    </source>
</evidence>
<dbReference type="HAMAP" id="MF_01038">
    <property type="entry name" value="GpmI"/>
    <property type="match status" value="1"/>
</dbReference>
<evidence type="ECO:0000256" key="3">
    <source>
        <dbReference type="ARBA" id="ARBA00004798"/>
    </source>
</evidence>
<evidence type="ECO:0000256" key="12">
    <source>
        <dbReference type="PIRSR" id="PIRSR001492-3"/>
    </source>
</evidence>
<evidence type="ECO:0000256" key="4">
    <source>
        <dbReference type="ARBA" id="ARBA00008819"/>
    </source>
</evidence>
<feature type="binding site" evidence="12">
    <location>
        <position position="16"/>
    </location>
    <ligand>
        <name>Mn(2+)</name>
        <dbReference type="ChEBI" id="CHEBI:29035"/>
        <label>2</label>
    </ligand>
</feature>
<evidence type="ECO:0000259" key="13">
    <source>
        <dbReference type="Pfam" id="PF01676"/>
    </source>
</evidence>
<dbReference type="GO" id="GO:0030145">
    <property type="term" value="F:manganese ion binding"/>
    <property type="evidence" value="ECO:0007669"/>
    <property type="project" value="InterPro"/>
</dbReference>
<name>A0A0G1F5R3_9BACT</name>
<feature type="binding site" evidence="12">
    <location>
        <position position="498"/>
    </location>
    <ligand>
        <name>Mn(2+)</name>
        <dbReference type="ChEBI" id="CHEBI:29035"/>
        <label>1</label>
    </ligand>
</feature>
<evidence type="ECO:0000256" key="6">
    <source>
        <dbReference type="ARBA" id="ARBA00023152"/>
    </source>
</evidence>
<dbReference type="InterPro" id="IPR006124">
    <property type="entry name" value="Metalloenzyme"/>
</dbReference>
<keyword evidence="7 12" id="KW-0464">Manganese</keyword>
<comment type="caution">
    <text evidence="9">Lacks conserved residue(s) required for the propagation of feature annotation.</text>
</comment>
<evidence type="ECO:0000256" key="8">
    <source>
        <dbReference type="ARBA" id="ARBA00023235"/>
    </source>
</evidence>
<dbReference type="NCBIfam" id="TIGR01307">
    <property type="entry name" value="pgm_bpd_ind"/>
    <property type="match status" value="1"/>
</dbReference>
<evidence type="ECO:0000256" key="5">
    <source>
        <dbReference type="ARBA" id="ARBA00022723"/>
    </source>
</evidence>
<keyword evidence="8 9" id="KW-0413">Isomerase</keyword>
<feature type="binding site" evidence="9 11">
    <location>
        <begin position="265"/>
        <end position="268"/>
    </location>
    <ligand>
        <name>substrate</name>
    </ligand>
</feature>
<proteinExistence type="inferred from homology"/>
<dbReference type="InterPro" id="IPR036646">
    <property type="entry name" value="PGAM_B_sf"/>
</dbReference>
<dbReference type="InterPro" id="IPR011258">
    <property type="entry name" value="BPG-indep_PGM_N"/>
</dbReference>
<evidence type="ECO:0000313" key="16">
    <source>
        <dbReference type="Proteomes" id="UP000034669"/>
    </source>
</evidence>
<evidence type="ECO:0000256" key="11">
    <source>
        <dbReference type="PIRSR" id="PIRSR001492-2"/>
    </source>
</evidence>
<dbReference type="EMBL" id="LCFI01000002">
    <property type="protein sequence ID" value="KKS90531.1"/>
    <property type="molecule type" value="Genomic_DNA"/>
</dbReference>
<comment type="function">
    <text evidence="9">Catalyzes the interconversion of 2-phosphoglycerate and 3-phosphoglycerate.</text>
</comment>
<evidence type="ECO:0000256" key="2">
    <source>
        <dbReference type="ARBA" id="ARBA00001936"/>
    </source>
</evidence>
<dbReference type="SUPFAM" id="SSF64158">
    <property type="entry name" value="2,3-Bisphosphoglycerate-independent phosphoglycerate mutase, substrate-binding domain"/>
    <property type="match status" value="1"/>
</dbReference>
<dbReference type="PANTHER" id="PTHR31637">
    <property type="entry name" value="2,3-BISPHOSPHOGLYCERATE-INDEPENDENT PHOSPHOGLYCERATE MUTASE"/>
    <property type="match status" value="1"/>
</dbReference>